<accession>A0A1R4HFA7</accession>
<dbReference type="RefSeq" id="WP_087144538.1">
    <property type="nucleotide sequence ID" value="NZ_FUKI01000138.1"/>
</dbReference>
<dbReference type="AlphaFoldDB" id="A0A1R4HFA7"/>
<dbReference type="OrthoDB" id="7067287at2"/>
<name>A0A1R4HFA7_9GAMM</name>
<evidence type="ECO:0000313" key="2">
    <source>
        <dbReference type="Proteomes" id="UP000195667"/>
    </source>
</evidence>
<sequence length="72" mass="8506">MLNYQTTDDTVNLKFSKEYLSSPEVIKLIETLRIRELLSTSQLCADDVMKLDDELKENWWQAHKDDFLGKIQ</sequence>
<dbReference type="EMBL" id="FUKI01000138">
    <property type="protein sequence ID" value="SJM94903.1"/>
    <property type="molecule type" value="Genomic_DNA"/>
</dbReference>
<organism evidence="1 2">
    <name type="scientific">Crenothrix polyspora</name>
    <dbReference type="NCBI Taxonomy" id="360316"/>
    <lineage>
        <taxon>Bacteria</taxon>
        <taxon>Pseudomonadati</taxon>
        <taxon>Pseudomonadota</taxon>
        <taxon>Gammaproteobacteria</taxon>
        <taxon>Methylococcales</taxon>
        <taxon>Crenotrichaceae</taxon>
        <taxon>Crenothrix</taxon>
    </lineage>
</organism>
<proteinExistence type="predicted"/>
<keyword evidence="2" id="KW-1185">Reference proteome</keyword>
<gene>
    <name evidence="1" type="ORF">CRENPOLYSF1_600006</name>
</gene>
<protein>
    <submittedName>
        <fullName evidence="1">Uncharacterized protein</fullName>
    </submittedName>
</protein>
<reference evidence="2" key="1">
    <citation type="submission" date="2017-02" db="EMBL/GenBank/DDBJ databases">
        <authorList>
            <person name="Daims H."/>
        </authorList>
    </citation>
    <scope>NUCLEOTIDE SEQUENCE [LARGE SCALE GENOMIC DNA]</scope>
</reference>
<evidence type="ECO:0000313" key="1">
    <source>
        <dbReference type="EMBL" id="SJM94903.1"/>
    </source>
</evidence>
<dbReference type="Proteomes" id="UP000195667">
    <property type="component" value="Unassembled WGS sequence"/>
</dbReference>